<dbReference type="AlphaFoldDB" id="A0A2W1H6U1"/>
<proteinExistence type="predicted"/>
<name>A0A2W1H6U1_9PLEO</name>
<dbReference type="Proteomes" id="UP000249757">
    <property type="component" value="Unassembled WGS sequence"/>
</dbReference>
<evidence type="ECO:0000313" key="1">
    <source>
        <dbReference type="EMBL" id="KAI1516037.1"/>
    </source>
</evidence>
<dbReference type="EMBL" id="NRDI02000005">
    <property type="protein sequence ID" value="KAI1516037.1"/>
    <property type="molecule type" value="Genomic_DNA"/>
</dbReference>
<organism evidence="1 2">
    <name type="scientific">Pyrenophora tritici-repentis</name>
    <dbReference type="NCBI Taxonomy" id="45151"/>
    <lineage>
        <taxon>Eukaryota</taxon>
        <taxon>Fungi</taxon>
        <taxon>Dikarya</taxon>
        <taxon>Ascomycota</taxon>
        <taxon>Pezizomycotina</taxon>
        <taxon>Dothideomycetes</taxon>
        <taxon>Pleosporomycetidae</taxon>
        <taxon>Pleosporales</taxon>
        <taxon>Pleosporineae</taxon>
        <taxon>Pleosporaceae</taxon>
        <taxon>Pyrenophora</taxon>
    </lineage>
</organism>
<evidence type="ECO:0000313" key="2">
    <source>
        <dbReference type="Proteomes" id="UP000249757"/>
    </source>
</evidence>
<protein>
    <submittedName>
        <fullName evidence="1">Uncharacterized protein</fullName>
    </submittedName>
</protein>
<accession>A0A2W1H6U1</accession>
<keyword evidence="2" id="KW-1185">Reference proteome</keyword>
<gene>
    <name evidence="1" type="ORF">Ptr86124_004574</name>
</gene>
<comment type="caution">
    <text evidence="1">The sequence shown here is derived from an EMBL/GenBank/DDBJ whole genome shotgun (WGS) entry which is preliminary data.</text>
</comment>
<reference evidence="2" key="1">
    <citation type="journal article" date="2022" name="Microb. Genom.">
        <title>A global pangenome for the wheat fungal pathogen Pyrenophora tritici-repentis and prediction of effector protein structural homology.</title>
        <authorList>
            <person name="Moolhuijzen P.M."/>
            <person name="See P.T."/>
            <person name="Shi G."/>
            <person name="Powell H.R."/>
            <person name="Cockram J."/>
            <person name="Jorgensen L.N."/>
            <person name="Benslimane H."/>
            <person name="Strelkov S.E."/>
            <person name="Turner J."/>
            <person name="Liu Z."/>
            <person name="Moffat C.S."/>
        </authorList>
    </citation>
    <scope>NUCLEOTIDE SEQUENCE [LARGE SCALE GENOMIC DNA]</scope>
</reference>
<sequence>MSLKSSDWSALLSARKSFVLPKSAMSNQKDPPTEAVPLLSDAETAFPDGRRYTLDSPLRPEPAISRYVGRISKIKLQLDKIRHRSTIDEEKKDGVAVGGRKQRDYQIIRKEWMVVQKGLAKSGAFEPFEEPVLEALDEVFGKWVGVCDEVVMQPSPVRSLETIGEEGLDFLEGDTAVSSPDLGDEGCMTGMDGAKI</sequence>